<evidence type="ECO:0000313" key="2">
    <source>
        <dbReference type="EMBL" id="EFN63923.1"/>
    </source>
</evidence>
<dbReference type="InParanoid" id="E2ARL5"/>
<keyword evidence="3" id="KW-1185">Reference proteome</keyword>
<feature type="region of interest" description="Disordered" evidence="1">
    <location>
        <begin position="272"/>
        <end position="320"/>
    </location>
</feature>
<protein>
    <submittedName>
        <fullName evidence="2">Uncharacterized protein</fullName>
    </submittedName>
</protein>
<gene>
    <name evidence="2" type="ORF">EAG_03019</name>
</gene>
<dbReference type="OrthoDB" id="5560627at2759"/>
<name>E2ARL5_CAMFO</name>
<dbReference type="Proteomes" id="UP000000311">
    <property type="component" value="Unassembled WGS sequence"/>
</dbReference>
<organism evidence="3">
    <name type="scientific">Camponotus floridanus</name>
    <name type="common">Florida carpenter ant</name>
    <dbReference type="NCBI Taxonomy" id="104421"/>
    <lineage>
        <taxon>Eukaryota</taxon>
        <taxon>Metazoa</taxon>
        <taxon>Ecdysozoa</taxon>
        <taxon>Arthropoda</taxon>
        <taxon>Hexapoda</taxon>
        <taxon>Insecta</taxon>
        <taxon>Pterygota</taxon>
        <taxon>Neoptera</taxon>
        <taxon>Endopterygota</taxon>
        <taxon>Hymenoptera</taxon>
        <taxon>Apocrita</taxon>
        <taxon>Aculeata</taxon>
        <taxon>Formicoidea</taxon>
        <taxon>Formicidae</taxon>
        <taxon>Formicinae</taxon>
        <taxon>Camponotus</taxon>
    </lineage>
</organism>
<sequence>MLLGFAGPMPSVPVGLSYHEMFAVSLNSPALWRCRACGKQGDAIRREGVLVEDGDCPAKEAAAATSAAASAPTPVCALLRFRTTLTVSRVAVLGESVHRVAMKRSREESAGLDGWHVFRARLRTRRFVGTEIRTVEGSYCTIINSGSFDKFRILKRPLPTNRILASENSGASRILRPNSRKGVEKYFPKHFRRMLDPAIGAMVLIRGANPLDFNGLISDNYLPVNLFVASSMTSHHAALREGEVDRLEERLSIIAPSKLPSHLLSLHEDTRQNVEGAKSREDSENQKEKKVKEATKKRKRRTKTRRKAKRKIPGGKERTKKVRTKTLKGWPICYHRNVAKFYAADRTDQTRIGVAETRIAGLQQACIEAAAQRPSQTLATVTLATASTSTYTPTPHFSRTRPSTTRGLGLMKNELLVHYKVPVGIEKKEYPFLVRIAASSSFRPDLSI</sequence>
<reference evidence="2 3" key="1">
    <citation type="journal article" date="2010" name="Science">
        <title>Genomic comparison of the ants Camponotus floridanus and Harpegnathos saltator.</title>
        <authorList>
            <person name="Bonasio R."/>
            <person name="Zhang G."/>
            <person name="Ye C."/>
            <person name="Mutti N.S."/>
            <person name="Fang X."/>
            <person name="Qin N."/>
            <person name="Donahue G."/>
            <person name="Yang P."/>
            <person name="Li Q."/>
            <person name="Li C."/>
            <person name="Zhang P."/>
            <person name="Huang Z."/>
            <person name="Berger S.L."/>
            <person name="Reinberg D."/>
            <person name="Wang J."/>
            <person name="Liebig J."/>
        </authorList>
    </citation>
    <scope>NUCLEOTIDE SEQUENCE [LARGE SCALE GENOMIC DNA]</scope>
    <source>
        <strain evidence="3">C129</strain>
    </source>
</reference>
<feature type="compositionally biased region" description="Basic and acidic residues" evidence="1">
    <location>
        <begin position="272"/>
        <end position="294"/>
    </location>
</feature>
<evidence type="ECO:0000313" key="3">
    <source>
        <dbReference type="Proteomes" id="UP000000311"/>
    </source>
</evidence>
<evidence type="ECO:0000256" key="1">
    <source>
        <dbReference type="SAM" id="MobiDB-lite"/>
    </source>
</evidence>
<proteinExistence type="predicted"/>
<accession>E2ARL5</accession>
<feature type="compositionally biased region" description="Basic residues" evidence="1">
    <location>
        <begin position="295"/>
        <end position="320"/>
    </location>
</feature>
<dbReference type="EMBL" id="GL442153">
    <property type="protein sequence ID" value="EFN63923.1"/>
    <property type="molecule type" value="Genomic_DNA"/>
</dbReference>
<dbReference type="AlphaFoldDB" id="E2ARL5"/>